<comment type="caution">
    <text evidence="2">The sequence shown here is derived from an EMBL/GenBank/DDBJ whole genome shotgun (WGS) entry which is preliminary data.</text>
</comment>
<evidence type="ECO:0000313" key="2">
    <source>
        <dbReference type="EMBL" id="PHH39767.1"/>
    </source>
</evidence>
<evidence type="ECO:0000313" key="3">
    <source>
        <dbReference type="Proteomes" id="UP000222460"/>
    </source>
</evidence>
<dbReference type="RefSeq" id="WP_081794207.1">
    <property type="nucleotide sequence ID" value="NZ_PDKZ01000002.1"/>
</dbReference>
<gene>
    <name evidence="2" type="ORF">CRX57_06150</name>
</gene>
<proteinExistence type="predicted"/>
<dbReference type="Proteomes" id="UP000222460">
    <property type="component" value="Unassembled WGS sequence"/>
</dbReference>
<name>A0A2C5W2M8_PSEPU</name>
<sequence length="147" mass="16418">MSKTVFFSPSVCGAYRAEIHGANMPPDVVEVSESVWQSLLDELAVSPKKMSSRPNGQPVLIDPPPLDAEELAAGERAWRDAQLALTDPLVSRHRDEIEEGGVTSITAEQYAELQAYRRQLRDWPQGSQFPFAEHRPIAPQWLTEPPQ</sequence>
<evidence type="ECO:0008006" key="4">
    <source>
        <dbReference type="Google" id="ProtNLM"/>
    </source>
</evidence>
<organism evidence="2 3">
    <name type="scientific">Pseudomonas putida</name>
    <name type="common">Arthrobacter siderocapsulatus</name>
    <dbReference type="NCBI Taxonomy" id="303"/>
    <lineage>
        <taxon>Bacteria</taxon>
        <taxon>Pseudomonadati</taxon>
        <taxon>Pseudomonadota</taxon>
        <taxon>Gammaproteobacteria</taxon>
        <taxon>Pseudomonadales</taxon>
        <taxon>Pseudomonadaceae</taxon>
        <taxon>Pseudomonas</taxon>
    </lineage>
</organism>
<reference evidence="3" key="1">
    <citation type="submission" date="2017-10" db="EMBL/GenBank/DDBJ databases">
        <title>FDA dAtabase for Regulatory Grade micrObial Sequences (FDA-ARGOS): Supporting development and validation of Infectious Disease Dx tests.</title>
        <authorList>
            <person name="Goldberg B."/>
            <person name="Campos J."/>
            <person name="Tallon L."/>
            <person name="Sadzewicz L."/>
            <person name="Ott S."/>
            <person name="Zhao X."/>
            <person name="Nagaraj S."/>
            <person name="Vavikolanu K."/>
            <person name="Aluvathingal J."/>
            <person name="Nadendla S."/>
            <person name="Geyer C."/>
            <person name="Sichtig H."/>
        </authorList>
    </citation>
    <scope>NUCLEOTIDE SEQUENCE [LARGE SCALE GENOMIC DNA]</scope>
    <source>
        <strain evidence="3">FDAARGOS_376</strain>
    </source>
</reference>
<dbReference type="AlphaFoldDB" id="A0A2C5W2M8"/>
<dbReference type="EMBL" id="PDKZ01000002">
    <property type="protein sequence ID" value="PHH39767.1"/>
    <property type="molecule type" value="Genomic_DNA"/>
</dbReference>
<feature type="region of interest" description="Disordered" evidence="1">
    <location>
        <begin position="127"/>
        <end position="147"/>
    </location>
</feature>
<accession>A0A2C5W2M8</accession>
<evidence type="ECO:0000256" key="1">
    <source>
        <dbReference type="SAM" id="MobiDB-lite"/>
    </source>
</evidence>
<protein>
    <recommendedName>
        <fullName evidence="4">Phage tail protein</fullName>
    </recommendedName>
</protein>